<dbReference type="OrthoDB" id="49680at2759"/>
<dbReference type="AlphaFoldDB" id="A0A196S930"/>
<gene>
    <name evidence="1" type="ORF">AV274_5466</name>
</gene>
<proteinExistence type="predicted"/>
<dbReference type="Gene3D" id="3.40.30.10">
    <property type="entry name" value="Glutaredoxin"/>
    <property type="match status" value="1"/>
</dbReference>
<keyword evidence="2" id="KW-1185">Reference proteome</keyword>
<reference evidence="1 2" key="1">
    <citation type="submission" date="2016-05" db="EMBL/GenBank/DDBJ databases">
        <title>Nuclear genome of Blastocystis sp. subtype 1 NandII.</title>
        <authorList>
            <person name="Gentekaki E."/>
            <person name="Curtis B."/>
            <person name="Stairs C."/>
            <person name="Eme L."/>
            <person name="Herman E."/>
            <person name="Klimes V."/>
            <person name="Arias M.C."/>
            <person name="Elias M."/>
            <person name="Hilliou F."/>
            <person name="Klute M."/>
            <person name="Malik S.-B."/>
            <person name="Pightling A."/>
            <person name="Rachubinski R."/>
            <person name="Salas D."/>
            <person name="Schlacht A."/>
            <person name="Suga H."/>
            <person name="Archibald J."/>
            <person name="Ball S.G."/>
            <person name="Clark G."/>
            <person name="Dacks J."/>
            <person name="Van Der Giezen M."/>
            <person name="Tsaousis A."/>
            <person name="Roger A."/>
        </authorList>
    </citation>
    <scope>NUCLEOTIDE SEQUENCE [LARGE SCALE GENOMIC DNA]</scope>
    <source>
        <strain evidence="2">ATCC 50177 / NandII</strain>
    </source>
</reference>
<evidence type="ECO:0008006" key="3">
    <source>
        <dbReference type="Google" id="ProtNLM"/>
    </source>
</evidence>
<evidence type="ECO:0000313" key="1">
    <source>
        <dbReference type="EMBL" id="OAO12866.1"/>
    </source>
</evidence>
<protein>
    <recommendedName>
        <fullName evidence="3">Glutaredoxin domain-containing protein</fullName>
    </recommendedName>
</protein>
<sequence>MSSAYCILLYSSLDVMHSSNVLVLKAFLKQKNIIFEDIDGALPENKNIRNVLFDLAVKQGGTREYPSAFVMKEDKSITYIGNWDRIQEYLDTESIDKATLAAHPEIVTFSSFFQ</sequence>
<accession>A0A196S930</accession>
<organism evidence="1 2">
    <name type="scientific">Blastocystis sp. subtype 1 (strain ATCC 50177 / NandII)</name>
    <dbReference type="NCBI Taxonomy" id="478820"/>
    <lineage>
        <taxon>Eukaryota</taxon>
        <taxon>Sar</taxon>
        <taxon>Stramenopiles</taxon>
        <taxon>Bigyra</taxon>
        <taxon>Opalozoa</taxon>
        <taxon>Opalinata</taxon>
        <taxon>Blastocystidae</taxon>
        <taxon>Blastocystis</taxon>
    </lineage>
</organism>
<dbReference type="Proteomes" id="UP000078348">
    <property type="component" value="Unassembled WGS sequence"/>
</dbReference>
<comment type="caution">
    <text evidence="1">The sequence shown here is derived from an EMBL/GenBank/DDBJ whole genome shotgun (WGS) entry which is preliminary data.</text>
</comment>
<evidence type="ECO:0000313" key="2">
    <source>
        <dbReference type="Proteomes" id="UP000078348"/>
    </source>
</evidence>
<name>A0A196S930_BLAHN</name>
<dbReference type="EMBL" id="LXWW01000506">
    <property type="protein sequence ID" value="OAO12866.1"/>
    <property type="molecule type" value="Genomic_DNA"/>
</dbReference>